<keyword evidence="4" id="KW-1185">Reference proteome</keyword>
<proteinExistence type="predicted"/>
<dbReference type="OrthoDB" id="337038at2759"/>
<dbReference type="InterPro" id="IPR001283">
    <property type="entry name" value="CRISP-related"/>
</dbReference>
<evidence type="ECO:0000259" key="2">
    <source>
        <dbReference type="SMART" id="SM00198"/>
    </source>
</evidence>
<keyword evidence="1" id="KW-0472">Membrane</keyword>
<dbReference type="SUPFAM" id="SSF55797">
    <property type="entry name" value="PR-1-like"/>
    <property type="match status" value="1"/>
</dbReference>
<dbReference type="InterPro" id="IPR035940">
    <property type="entry name" value="CAP_sf"/>
</dbReference>
<reference evidence="3 4" key="1">
    <citation type="submission" date="2014-09" db="EMBL/GenBank/DDBJ databases">
        <authorList>
            <person name="Martin A.A."/>
        </authorList>
    </citation>
    <scope>NUCLEOTIDE SEQUENCE</scope>
    <source>
        <strain evidence="4">ED321</strain>
        <strain evidence="3">ED321 Heterogonic</strain>
    </source>
</reference>
<gene>
    <name evidence="3 5 6" type="ORF">SRAE_2000077300</name>
</gene>
<dbReference type="AlphaFoldDB" id="A0A090LD83"/>
<reference evidence="5" key="2">
    <citation type="submission" date="2020-12" db="UniProtKB">
        <authorList>
            <consortium name="WormBaseParasite"/>
        </authorList>
    </citation>
    <scope>IDENTIFICATION</scope>
</reference>
<dbReference type="InterPro" id="IPR014044">
    <property type="entry name" value="CAP_dom"/>
</dbReference>
<dbReference type="Gene3D" id="3.40.33.10">
    <property type="entry name" value="CAP"/>
    <property type="match status" value="1"/>
</dbReference>
<evidence type="ECO:0000313" key="4">
    <source>
        <dbReference type="Proteomes" id="UP000035682"/>
    </source>
</evidence>
<dbReference type="Proteomes" id="UP000035682">
    <property type="component" value="Unplaced"/>
</dbReference>
<evidence type="ECO:0000256" key="1">
    <source>
        <dbReference type="SAM" id="Phobius"/>
    </source>
</evidence>
<keyword evidence="1" id="KW-1133">Transmembrane helix</keyword>
<keyword evidence="1" id="KW-0812">Transmembrane</keyword>
<dbReference type="GeneID" id="36378467"/>
<feature type="domain" description="SCP" evidence="2">
    <location>
        <begin position="141"/>
        <end position="270"/>
    </location>
</feature>
<dbReference type="SMART" id="SM00198">
    <property type="entry name" value="SCP"/>
    <property type="match status" value="1"/>
</dbReference>
<sequence length="286" mass="33726">MENFYFIVLLIFNLIIPSLIAQHPFRFRRRHSYSNDDTDDGIKDNVVFSINKQDIKEKVINGKKIFFCRNQPFNSFQAAFKYAKTLNREATSHLQKKNEQNYYKDFTIESYLGHSVVCKKIWLRVWDGCDYYCFARKNFYQLKMRTLQQINIIREHHKVNVLYPQEKLYKLAQKEANKIAKKGIIRSSSLSSSYGVLSGIAFYLAGNTVVNKWYDESIFYNFKVGERLKNVEMFTQLVWKNTKYFGIGVTQNRTAIYIVCLLYPKGNIEGKYASNVFSMIKRVNTL</sequence>
<dbReference type="STRING" id="34506.A0A090LD83"/>
<evidence type="ECO:0000313" key="3">
    <source>
        <dbReference type="EMBL" id="CEF66103.1"/>
    </source>
</evidence>
<protein>
    <submittedName>
        <fullName evidence="3 5">CAP domain-containing protein</fullName>
    </submittedName>
</protein>
<dbReference type="CTD" id="36378467"/>
<dbReference type="RefSeq" id="XP_024505303.1">
    <property type="nucleotide sequence ID" value="XM_024651646.1"/>
</dbReference>
<organism evidence="3">
    <name type="scientific">Strongyloides ratti</name>
    <name type="common">Parasitic roundworm</name>
    <dbReference type="NCBI Taxonomy" id="34506"/>
    <lineage>
        <taxon>Eukaryota</taxon>
        <taxon>Metazoa</taxon>
        <taxon>Ecdysozoa</taxon>
        <taxon>Nematoda</taxon>
        <taxon>Chromadorea</taxon>
        <taxon>Rhabditida</taxon>
        <taxon>Tylenchina</taxon>
        <taxon>Panagrolaimomorpha</taxon>
        <taxon>Strongyloidoidea</taxon>
        <taxon>Strongyloididae</taxon>
        <taxon>Strongyloides</taxon>
    </lineage>
</organism>
<dbReference type="Pfam" id="PF00188">
    <property type="entry name" value="CAP"/>
    <property type="match status" value="1"/>
</dbReference>
<evidence type="ECO:0000313" key="6">
    <source>
        <dbReference type="WormBase" id="SRAE_2000077300"/>
    </source>
</evidence>
<accession>A0A090LD83</accession>
<dbReference type="WBParaSite" id="SRAE_2000077300.1">
    <property type="protein sequence ID" value="SRAE_2000077300.1"/>
    <property type="gene ID" value="WBGene00260973"/>
</dbReference>
<name>A0A090LD83_STRRB</name>
<dbReference type="WormBase" id="SRAE_2000077300">
    <property type="protein sequence ID" value="SRP00453"/>
    <property type="gene ID" value="WBGene00260973"/>
</dbReference>
<dbReference type="EMBL" id="LN609529">
    <property type="protein sequence ID" value="CEF66103.1"/>
    <property type="molecule type" value="Genomic_DNA"/>
</dbReference>
<evidence type="ECO:0000313" key="5">
    <source>
        <dbReference type="WBParaSite" id="SRAE_2000077300.1"/>
    </source>
</evidence>
<feature type="transmembrane region" description="Helical" evidence="1">
    <location>
        <begin position="6"/>
        <end position="25"/>
    </location>
</feature>
<dbReference type="PANTHER" id="PTHR10334">
    <property type="entry name" value="CYSTEINE-RICH SECRETORY PROTEIN-RELATED"/>
    <property type="match status" value="1"/>
</dbReference>